<feature type="transmembrane region" description="Helical" evidence="1">
    <location>
        <begin position="43"/>
        <end position="69"/>
    </location>
</feature>
<keyword evidence="1" id="KW-0812">Transmembrane</keyword>
<dbReference type="RefSeq" id="WP_343924499.1">
    <property type="nucleotide sequence ID" value="NZ_BAAAKW010000027.1"/>
</dbReference>
<dbReference type="Pfam" id="PF26606">
    <property type="entry name" value="SCO4848"/>
    <property type="match status" value="1"/>
</dbReference>
<accession>A0ABP4GEZ6</accession>
<sequence length="71" mass="7599">MELFAAIVLFLSALFNIVAWPRFFKRVSSDPRARDAAGKPTAFYRVHAVLLAIALLLAAASVVAGILLLGS</sequence>
<evidence type="ECO:0000256" key="1">
    <source>
        <dbReference type="SAM" id="Phobius"/>
    </source>
</evidence>
<dbReference type="InterPro" id="IPR058061">
    <property type="entry name" value="SCO4848-like"/>
</dbReference>
<reference evidence="3" key="1">
    <citation type="journal article" date="2019" name="Int. J. Syst. Evol. Microbiol.">
        <title>The Global Catalogue of Microorganisms (GCM) 10K type strain sequencing project: providing services to taxonomists for standard genome sequencing and annotation.</title>
        <authorList>
            <consortium name="The Broad Institute Genomics Platform"/>
            <consortium name="The Broad Institute Genome Sequencing Center for Infectious Disease"/>
            <person name="Wu L."/>
            <person name="Ma J."/>
        </authorList>
    </citation>
    <scope>NUCLEOTIDE SEQUENCE [LARGE SCALE GENOMIC DNA]</scope>
    <source>
        <strain evidence="3">JCM 12762</strain>
    </source>
</reference>
<evidence type="ECO:0000313" key="3">
    <source>
        <dbReference type="Proteomes" id="UP001500943"/>
    </source>
</evidence>
<comment type="caution">
    <text evidence="2">The sequence shown here is derived from an EMBL/GenBank/DDBJ whole genome shotgun (WGS) entry which is preliminary data.</text>
</comment>
<gene>
    <name evidence="2" type="ORF">GCM10009655_14190</name>
</gene>
<name>A0ABP4GEZ6_9MICO</name>
<dbReference type="Proteomes" id="UP001500943">
    <property type="component" value="Unassembled WGS sequence"/>
</dbReference>
<protein>
    <recommendedName>
        <fullName evidence="4">Integral membrane protein</fullName>
    </recommendedName>
</protein>
<evidence type="ECO:0000313" key="2">
    <source>
        <dbReference type="EMBL" id="GAA1216046.1"/>
    </source>
</evidence>
<keyword evidence="1" id="KW-1133">Transmembrane helix</keyword>
<dbReference type="EMBL" id="BAAAKW010000027">
    <property type="protein sequence ID" value="GAA1216046.1"/>
    <property type="molecule type" value="Genomic_DNA"/>
</dbReference>
<keyword evidence="3" id="KW-1185">Reference proteome</keyword>
<organism evidence="2 3">
    <name type="scientific">Rhodoglobus aureus</name>
    <dbReference type="NCBI Taxonomy" id="191497"/>
    <lineage>
        <taxon>Bacteria</taxon>
        <taxon>Bacillati</taxon>
        <taxon>Actinomycetota</taxon>
        <taxon>Actinomycetes</taxon>
        <taxon>Micrococcales</taxon>
        <taxon>Microbacteriaceae</taxon>
        <taxon>Rhodoglobus</taxon>
    </lineage>
</organism>
<keyword evidence="1" id="KW-0472">Membrane</keyword>
<evidence type="ECO:0008006" key="4">
    <source>
        <dbReference type="Google" id="ProtNLM"/>
    </source>
</evidence>
<dbReference type="NCBIfam" id="NF046117">
    <property type="entry name" value="SCO4848_fam"/>
    <property type="match status" value="1"/>
</dbReference>
<proteinExistence type="predicted"/>